<dbReference type="InterPro" id="IPR019474">
    <property type="entry name" value="Ub_conjug_fac_E4_core"/>
</dbReference>
<evidence type="ECO:0000256" key="15">
    <source>
        <dbReference type="ARBA" id="ARBA00081821"/>
    </source>
</evidence>
<keyword evidence="11" id="KW-0007">Acetylation</keyword>
<comment type="catalytic activity">
    <reaction evidence="1">
        <text>S-ubiquitinyl-[E2 ubiquitin-conjugating enzyme]-L-cysteine + [acceptor protein]-L-lysine = [E2 ubiquitin-conjugating enzyme]-L-cysteine + N(6)-ubiquitinyl-[acceptor protein]-L-lysine.</text>
        <dbReference type="EC" id="2.3.2.27"/>
    </reaction>
</comment>
<keyword evidence="20" id="KW-1185">Reference proteome</keyword>
<dbReference type="Gene3D" id="3.30.40.10">
    <property type="entry name" value="Zinc/RING finger domain, C3HC4 (zinc finger)"/>
    <property type="match status" value="1"/>
</dbReference>
<feature type="region of interest" description="Disordered" evidence="17">
    <location>
        <begin position="1"/>
        <end position="32"/>
    </location>
</feature>
<dbReference type="GO" id="GO:0000209">
    <property type="term" value="P:protein polyubiquitination"/>
    <property type="evidence" value="ECO:0007669"/>
    <property type="project" value="TreeGrafter"/>
</dbReference>
<sequence>MSDPNPEEIRRKRLARLGSFEPQSSTRTVEVPITPELLSPTSSQFFAVRNKPESCDVSPMELEDKNLCPKINPKDESMEVDEKVEETSVMIETNNDLLRKVICRVLSIRLEEGEADADCRYLPNSANFAKESKDAPLDVQDFINQCMMEAVCLVSTEPSVSSEGSKERDLSGPTKALSYIVQCFSNIHGEEQKLSKRVASWHAVSNCCAELRKQCVQYANLLLSGSMGDCLPVESMHDQFGFCHELMLLTYQNPEAFAEVFSPILQSLHRRMYGANMVGNAHRKPLLALLELTDLRGGPADKARPVCNLITEQIQFLPEPCTNGAGREIAVTSFMGPFLSVSIFAEDDPSVADKFFSNNSVTDRTLNFGLQRELDSTRTLLHKIFHNMLVNPASREPLLKYISALLLNNEKRSQIHVEKRAVASDGFMLNLLSIMQALAIKVKLDKIDPYYPFQESSLVSIKNDTRLKLTSQEVADWVESLDKKECFKEAKFPTQCWFLTLHCHHIALLPTIQKYQRRIRALRDVQKLVDEMQGNESQWRNMPFASRNKELIKRWKQHIKRLSRSKACADAGLLDPILMRRCIGFYTTVAEFLLCVLTEQPPTSPCPIPVLPLPSSEPPALFAALPEWYVEDIAEFLLFLLQYMPNLVLESMEDGMITWLLVIVCAPHAIKNPYLVAKIIEVLFVVNPGFLAHTETLYNRIMAHPVSERHLPSFLMKFYTDVETTGSSSEFYDKFTIRYHISLILKGMWESPVHRQAIIRESGSGKQFVKFVNMLMNDTTFLLDESLESLKRIHEMQELMGDKEAWARVPKEQQQTRTRQLTADERQCRSYLTLARETVDMFHYLTLDIKEPFLRPELVTRLSAMLNFNLQQLCGPKCKNLKVKSPEKYGWEPRRLLGQLVDIYLHLDCEAFAAAIAADERSFRLELFEDAGSRMEKALIKTTAEIEKFCALARRATEIAIQNNKREIDYSDAPDEFRDPLMDTLMEDPVMLPSGKVMDRPVIIRHLLNSSTDPFSRQPLSEDMLVPASELKERIEMWKREKKKAAAV</sequence>
<keyword evidence="12" id="KW-0539">Nucleus</keyword>
<evidence type="ECO:0000313" key="19">
    <source>
        <dbReference type="EMBL" id="CAH0393834.1"/>
    </source>
</evidence>
<dbReference type="GO" id="GO:0036503">
    <property type="term" value="P:ERAD pathway"/>
    <property type="evidence" value="ECO:0007669"/>
    <property type="project" value="InterPro"/>
</dbReference>
<dbReference type="GO" id="GO:0000151">
    <property type="term" value="C:ubiquitin ligase complex"/>
    <property type="evidence" value="ECO:0007669"/>
    <property type="project" value="InterPro"/>
</dbReference>
<evidence type="ECO:0000313" key="20">
    <source>
        <dbReference type="Proteomes" id="UP001152759"/>
    </source>
</evidence>
<dbReference type="EC" id="2.3.2.27" evidence="6"/>
<evidence type="ECO:0000256" key="11">
    <source>
        <dbReference type="ARBA" id="ARBA00022990"/>
    </source>
</evidence>
<reference evidence="19" key="1">
    <citation type="submission" date="2021-12" db="EMBL/GenBank/DDBJ databases">
        <authorList>
            <person name="King R."/>
        </authorList>
    </citation>
    <scope>NUCLEOTIDE SEQUENCE</scope>
</reference>
<evidence type="ECO:0000256" key="10">
    <source>
        <dbReference type="ARBA" id="ARBA00022786"/>
    </source>
</evidence>
<comment type="function">
    <text evidence="13">Ubiquitin-protein ligase that probably functions as an E3 ligase in conjunction with specific E1 and E2 ligases. May also function as an E4 ligase mediating the assembly of polyubiquitin chains on substrates ubiquitinated by another E3 ubiquitin ligase. May regulate myosin assembly in striated muscles together with STUB1 and VCP/p97 by targeting myosin chaperone UNC45B for proteasomal degradation.</text>
</comment>
<evidence type="ECO:0000256" key="5">
    <source>
        <dbReference type="ARBA" id="ARBA00007434"/>
    </source>
</evidence>
<dbReference type="KEGG" id="btab:109041127"/>
<dbReference type="GO" id="GO:0006511">
    <property type="term" value="P:ubiquitin-dependent protein catabolic process"/>
    <property type="evidence" value="ECO:0007669"/>
    <property type="project" value="InterPro"/>
</dbReference>
<comment type="subcellular location">
    <subcellularLocation>
        <location evidence="3">Cytoplasm</location>
    </subcellularLocation>
    <subcellularLocation>
        <location evidence="2">Nucleus</location>
    </subcellularLocation>
</comment>
<dbReference type="SUPFAM" id="SSF57850">
    <property type="entry name" value="RING/U-box"/>
    <property type="match status" value="1"/>
</dbReference>
<evidence type="ECO:0000256" key="12">
    <source>
        <dbReference type="ARBA" id="ARBA00023242"/>
    </source>
</evidence>
<dbReference type="Proteomes" id="UP001152759">
    <property type="component" value="Chromosome 7"/>
</dbReference>
<evidence type="ECO:0000256" key="3">
    <source>
        <dbReference type="ARBA" id="ARBA00004496"/>
    </source>
</evidence>
<evidence type="ECO:0000256" key="16">
    <source>
        <dbReference type="ARBA" id="ARBA00083610"/>
    </source>
</evidence>
<evidence type="ECO:0000256" key="6">
    <source>
        <dbReference type="ARBA" id="ARBA00012483"/>
    </source>
</evidence>
<evidence type="ECO:0000259" key="18">
    <source>
        <dbReference type="PROSITE" id="PS51698"/>
    </source>
</evidence>
<dbReference type="GO" id="GO:0034450">
    <property type="term" value="F:ubiquitin-ubiquitin ligase activity"/>
    <property type="evidence" value="ECO:0007669"/>
    <property type="project" value="InterPro"/>
</dbReference>
<dbReference type="EMBL" id="OU963868">
    <property type="protein sequence ID" value="CAH0393834.1"/>
    <property type="molecule type" value="Genomic_DNA"/>
</dbReference>
<keyword evidence="10" id="KW-0833">Ubl conjugation pathway</keyword>
<evidence type="ECO:0000256" key="9">
    <source>
        <dbReference type="ARBA" id="ARBA00022679"/>
    </source>
</evidence>
<dbReference type="CDD" id="cd16658">
    <property type="entry name" value="RING-Ubox_UBE4B"/>
    <property type="match status" value="1"/>
</dbReference>
<evidence type="ECO:0000256" key="1">
    <source>
        <dbReference type="ARBA" id="ARBA00000900"/>
    </source>
</evidence>
<dbReference type="FunFam" id="3.30.40.10:FF:000060">
    <property type="entry name" value="ubiquitin conjugation factor E4 B"/>
    <property type="match status" value="1"/>
</dbReference>
<dbReference type="PROSITE" id="PS51698">
    <property type="entry name" value="U_BOX"/>
    <property type="match status" value="1"/>
</dbReference>
<keyword evidence="9" id="KW-0808">Transferase</keyword>
<dbReference type="InterPro" id="IPR003613">
    <property type="entry name" value="Ubox_domain"/>
</dbReference>
<keyword evidence="8" id="KW-0597">Phosphoprotein</keyword>
<gene>
    <name evidence="19" type="ORF">BEMITA_LOCUS12192</name>
</gene>
<evidence type="ECO:0000256" key="4">
    <source>
        <dbReference type="ARBA" id="ARBA00004906"/>
    </source>
</evidence>
<dbReference type="PANTHER" id="PTHR13931:SF2">
    <property type="entry name" value="UBIQUITIN CONJUGATION FACTOR E4 B"/>
    <property type="match status" value="1"/>
</dbReference>
<evidence type="ECO:0000256" key="14">
    <source>
        <dbReference type="ARBA" id="ARBA00072779"/>
    </source>
</evidence>
<comment type="similarity">
    <text evidence="5">Belongs to the ubiquitin conjugation factor E4 family.</text>
</comment>
<dbReference type="SMART" id="SM00504">
    <property type="entry name" value="Ubox"/>
    <property type="match status" value="1"/>
</dbReference>
<dbReference type="Pfam" id="PF10408">
    <property type="entry name" value="Ufd2P_core"/>
    <property type="match status" value="1"/>
</dbReference>
<dbReference type="Pfam" id="PF04564">
    <property type="entry name" value="U-box"/>
    <property type="match status" value="1"/>
</dbReference>
<name>A0A9P0AMR5_BEMTA</name>
<feature type="domain" description="U-box" evidence="18">
    <location>
        <begin position="972"/>
        <end position="1045"/>
    </location>
</feature>
<evidence type="ECO:0000256" key="7">
    <source>
        <dbReference type="ARBA" id="ARBA00022490"/>
    </source>
</evidence>
<accession>A0A9P0AMR5</accession>
<evidence type="ECO:0000256" key="2">
    <source>
        <dbReference type="ARBA" id="ARBA00004123"/>
    </source>
</evidence>
<dbReference type="InterPro" id="IPR013083">
    <property type="entry name" value="Znf_RING/FYVE/PHD"/>
</dbReference>
<dbReference type="GO" id="GO:0005634">
    <property type="term" value="C:nucleus"/>
    <property type="evidence" value="ECO:0007669"/>
    <property type="project" value="UniProtKB-SubCell"/>
</dbReference>
<dbReference type="InterPro" id="IPR045132">
    <property type="entry name" value="UBE4"/>
</dbReference>
<protein>
    <recommendedName>
        <fullName evidence="14">Ubiquitin conjugation factor E4 B</fullName>
        <ecNumber evidence="6">2.3.2.27</ecNumber>
    </recommendedName>
    <alternativeName>
        <fullName evidence="16">RING-type E3 ubiquitin transferase E4 B</fullName>
    </alternativeName>
    <alternativeName>
        <fullName evidence="15">Ubiquitin fusion degradation protein 2</fullName>
    </alternativeName>
</protein>
<evidence type="ECO:0000256" key="13">
    <source>
        <dbReference type="ARBA" id="ARBA00056267"/>
    </source>
</evidence>
<keyword evidence="7" id="KW-0963">Cytoplasm</keyword>
<comment type="pathway">
    <text evidence="4">Protein modification; protein ubiquitination.</text>
</comment>
<dbReference type="AlphaFoldDB" id="A0A9P0AMR5"/>
<proteinExistence type="inferred from homology"/>
<evidence type="ECO:0000256" key="8">
    <source>
        <dbReference type="ARBA" id="ARBA00022553"/>
    </source>
</evidence>
<dbReference type="GO" id="GO:0005737">
    <property type="term" value="C:cytoplasm"/>
    <property type="evidence" value="ECO:0007669"/>
    <property type="project" value="UniProtKB-SubCell"/>
</dbReference>
<dbReference type="PANTHER" id="PTHR13931">
    <property type="entry name" value="UBIQUITINATION FACTOR E4"/>
    <property type="match status" value="1"/>
</dbReference>
<organism evidence="19 20">
    <name type="scientific">Bemisia tabaci</name>
    <name type="common">Sweetpotato whitefly</name>
    <name type="synonym">Aleurodes tabaci</name>
    <dbReference type="NCBI Taxonomy" id="7038"/>
    <lineage>
        <taxon>Eukaryota</taxon>
        <taxon>Metazoa</taxon>
        <taxon>Ecdysozoa</taxon>
        <taxon>Arthropoda</taxon>
        <taxon>Hexapoda</taxon>
        <taxon>Insecta</taxon>
        <taxon>Pterygota</taxon>
        <taxon>Neoptera</taxon>
        <taxon>Paraneoptera</taxon>
        <taxon>Hemiptera</taxon>
        <taxon>Sternorrhyncha</taxon>
        <taxon>Aleyrodoidea</taxon>
        <taxon>Aleyrodidae</taxon>
        <taxon>Aleyrodinae</taxon>
        <taxon>Bemisia</taxon>
    </lineage>
</organism>
<evidence type="ECO:0000256" key="17">
    <source>
        <dbReference type="SAM" id="MobiDB-lite"/>
    </source>
</evidence>